<dbReference type="EMBL" id="JAQPOK010000118">
    <property type="protein sequence ID" value="MDJ1180363.1"/>
    <property type="molecule type" value="Genomic_DNA"/>
</dbReference>
<evidence type="ECO:0000256" key="4">
    <source>
        <dbReference type="ARBA" id="ARBA00012788"/>
    </source>
</evidence>
<dbReference type="Proteomes" id="UP001231370">
    <property type="component" value="Unassembled WGS sequence"/>
</dbReference>
<comment type="pathway">
    <text evidence="2">Carotenoid biosynthesis; lycopene biosynthesis.</text>
</comment>
<evidence type="ECO:0000313" key="10">
    <source>
        <dbReference type="Proteomes" id="UP001231370"/>
    </source>
</evidence>
<comment type="catalytic activity">
    <reaction evidence="1">
        <text>9,9'-di-cis-zeta-carotene + 2 a quinone = 7,7',9,9'-tetra-cis-lycopene + 2 a quinol</text>
        <dbReference type="Rhea" id="RHEA:30955"/>
        <dbReference type="ChEBI" id="CHEBI:24646"/>
        <dbReference type="ChEBI" id="CHEBI:48716"/>
        <dbReference type="ChEBI" id="CHEBI:62466"/>
        <dbReference type="ChEBI" id="CHEBI:132124"/>
        <dbReference type="EC" id="1.3.5.6"/>
    </reaction>
</comment>
<evidence type="ECO:0000256" key="3">
    <source>
        <dbReference type="ARBA" id="ARBA00010192"/>
    </source>
</evidence>
<evidence type="ECO:0000256" key="1">
    <source>
        <dbReference type="ARBA" id="ARBA00000914"/>
    </source>
</evidence>
<dbReference type="InterPro" id="IPR036188">
    <property type="entry name" value="FAD/NAD-bd_sf"/>
</dbReference>
<evidence type="ECO:0000256" key="5">
    <source>
        <dbReference type="ARBA" id="ARBA00022746"/>
    </source>
</evidence>
<dbReference type="PANTHER" id="PTHR42923:SF41">
    <property type="entry name" value="ZETA-CAROTENE DESATURASE, CHLOROPLASTIC_CHROMOPLASTIC"/>
    <property type="match status" value="1"/>
</dbReference>
<dbReference type="PANTHER" id="PTHR42923">
    <property type="entry name" value="PROTOPORPHYRINOGEN OXIDASE"/>
    <property type="match status" value="1"/>
</dbReference>
<evidence type="ECO:0000259" key="8">
    <source>
        <dbReference type="Pfam" id="PF01593"/>
    </source>
</evidence>
<dbReference type="Pfam" id="PF01593">
    <property type="entry name" value="Amino_oxidase"/>
    <property type="match status" value="1"/>
</dbReference>
<comment type="caution">
    <text evidence="9">The sequence shown here is derived from an EMBL/GenBank/DDBJ whole genome shotgun (WGS) entry which is preliminary data.</text>
</comment>
<accession>A0ABT7BMD6</accession>
<keyword evidence="5" id="KW-0125">Carotenoid biosynthesis</keyword>
<dbReference type="Gene3D" id="3.50.50.60">
    <property type="entry name" value="FAD/NAD(P)-binding domain"/>
    <property type="match status" value="3"/>
</dbReference>
<dbReference type="GO" id="GO:0016719">
    <property type="term" value="F:9,9'-di-cis-zeta-carotene desaturase activity"/>
    <property type="evidence" value="ECO:0007669"/>
    <property type="project" value="UniProtKB-EC"/>
</dbReference>
<dbReference type="PRINTS" id="PR00419">
    <property type="entry name" value="ADXRDTASE"/>
</dbReference>
<dbReference type="InterPro" id="IPR002937">
    <property type="entry name" value="Amino_oxidase"/>
</dbReference>
<keyword evidence="6 9" id="KW-0560">Oxidoreductase</keyword>
<dbReference type="NCBIfam" id="TIGR02732">
    <property type="entry name" value="zeta_caro_desat"/>
    <property type="match status" value="1"/>
</dbReference>
<evidence type="ECO:0000256" key="2">
    <source>
        <dbReference type="ARBA" id="ARBA00004900"/>
    </source>
</evidence>
<organism evidence="9 10">
    <name type="scientific">Roseofilum halophilum BLCC-M91</name>
    <dbReference type="NCBI Taxonomy" id="3022259"/>
    <lineage>
        <taxon>Bacteria</taxon>
        <taxon>Bacillati</taxon>
        <taxon>Cyanobacteriota</taxon>
        <taxon>Cyanophyceae</taxon>
        <taxon>Desertifilales</taxon>
        <taxon>Desertifilaceae</taxon>
        <taxon>Roseofilum</taxon>
        <taxon>Roseofilum halophilum</taxon>
    </lineage>
</organism>
<comment type="similarity">
    <text evidence="3">Belongs to the zeta carotene desaturase family.</text>
</comment>
<evidence type="ECO:0000256" key="6">
    <source>
        <dbReference type="ARBA" id="ARBA00023002"/>
    </source>
</evidence>
<feature type="domain" description="Amine oxidase" evidence="8">
    <location>
        <begin position="10"/>
        <end position="474"/>
    </location>
</feature>
<evidence type="ECO:0000256" key="7">
    <source>
        <dbReference type="NCBIfam" id="TIGR02732"/>
    </source>
</evidence>
<proteinExistence type="inferred from homology"/>
<dbReference type="InterPro" id="IPR014103">
    <property type="entry name" value="Zeta_caro_desat"/>
</dbReference>
<keyword evidence="10" id="KW-1185">Reference proteome</keyword>
<gene>
    <name evidence="9" type="primary">zds</name>
    <name evidence="9" type="ORF">PJF56_15975</name>
</gene>
<dbReference type="InterPro" id="IPR050464">
    <property type="entry name" value="Zeta_carotene_desat/Oxidored"/>
</dbReference>
<dbReference type="EC" id="1.3.5.6" evidence="4 7"/>
<sequence>MRVAIVGAGLAGLSTAVELVDAGHQVEIFESRAFVGGKVGSWVDAEGNHIEMGLHVFFGCYYNLFELMRKVGAFENLRLKEHTHTFINRGGMTGELDFRFPVGAPLNGLKAFFTTSQLSVQDKAMNAIALGTSPIVRGLVDFDGAMRTIRNLDSISFADWFRKQGGSDGSLKRMWNPIAYALGFIDTENISARCMLTIFQFFAAKTEASVLRMLEGSPHEYLHKPIINYLEERGTKIYTRRRVREIQFTETEGETEVTGLVVADGEGEETITADAYVCACDVPGIQKLIPSDWRKWPEFDNIYQLDTVPVATVQLRFDGWVTELNDETQRQQLEKAAGIDNLLYTADADFSCFADLALASPGDYYREGQGSLLQLVLTPGDPFIRESNEAIANHVLKQVQDLFPSSRHLNMTWYSVVKLAQSLYREAPGMDLYRPAQKTPIPNFFLAGSYTQQDYIDSMEGATLSGRQAAQAILVRTGKRQD</sequence>
<protein>
    <recommendedName>
        <fullName evidence="4 7">9,9'-di-cis-zeta-carotene desaturase</fullName>
        <ecNumber evidence="4 7">1.3.5.6</ecNumber>
    </recommendedName>
</protein>
<dbReference type="SUPFAM" id="SSF51905">
    <property type="entry name" value="FAD/NAD(P)-binding domain"/>
    <property type="match status" value="1"/>
</dbReference>
<dbReference type="RefSeq" id="WP_283763665.1">
    <property type="nucleotide sequence ID" value="NZ_JAQPOK010000118.1"/>
</dbReference>
<name>A0ABT7BMD6_9CYAN</name>
<reference evidence="9 10" key="1">
    <citation type="submission" date="2023-01" db="EMBL/GenBank/DDBJ databases">
        <title>Novel diversity within Roseofilum (Cyanobacteria; Desertifilaceae) from marine benthic mats with descriptions of four novel species.</title>
        <authorList>
            <person name="Wang Y."/>
            <person name="Berthold D.E."/>
            <person name="Hu J."/>
            <person name="Lefler F.W."/>
            <person name="Laughinghouse H.D. IV."/>
        </authorList>
    </citation>
    <scope>NUCLEOTIDE SEQUENCE [LARGE SCALE GENOMIC DNA]</scope>
    <source>
        <strain evidence="9 10">BLCC-M91</strain>
    </source>
</reference>
<evidence type="ECO:0000313" key="9">
    <source>
        <dbReference type="EMBL" id="MDJ1180363.1"/>
    </source>
</evidence>